<comment type="caution">
    <text evidence="1">The sequence shown here is derived from an EMBL/GenBank/DDBJ whole genome shotgun (WGS) entry which is preliminary data.</text>
</comment>
<reference evidence="1 2" key="1">
    <citation type="journal article" date="2015" name="Environ. Microbiol.">
        <title>Genome analyses suggest the presence of polyploidy and recent human-driven expansions in eight global populations of the honeybee pathogen Nosema ceranae.</title>
        <authorList>
            <person name="Pelin A."/>
            <person name="Selman M."/>
            <person name="Aris-Brosou S."/>
            <person name="Farinelli L."/>
            <person name="Corradi N."/>
        </authorList>
    </citation>
    <scope>NUCLEOTIDE SEQUENCE [LARGE SCALE GENOMIC DNA]</scope>
    <source>
        <strain evidence="1 2">PA08 1199</strain>
    </source>
</reference>
<evidence type="ECO:0000313" key="2">
    <source>
        <dbReference type="Proteomes" id="UP000034350"/>
    </source>
</evidence>
<dbReference type="AlphaFoldDB" id="A0A0F9WDN1"/>
<dbReference type="VEuPathDB" id="MicrosporidiaDB:NCER_100559"/>
<dbReference type="OrthoDB" id="2192991at2759"/>
<accession>A0A0F9WDN1</accession>
<organism evidence="1 2">
    <name type="scientific">Vairimorpha ceranae</name>
    <dbReference type="NCBI Taxonomy" id="40302"/>
    <lineage>
        <taxon>Eukaryota</taxon>
        <taxon>Fungi</taxon>
        <taxon>Fungi incertae sedis</taxon>
        <taxon>Microsporidia</taxon>
        <taxon>Nosematidae</taxon>
        <taxon>Vairimorpha</taxon>
    </lineage>
</organism>
<dbReference type="GeneID" id="36320418"/>
<proteinExistence type="predicted"/>
<evidence type="ECO:0008006" key="3">
    <source>
        <dbReference type="Google" id="ProtNLM"/>
    </source>
</evidence>
<name>A0A0F9WDN1_9MICR</name>
<gene>
    <name evidence="1" type="ORF">AAJ76_4000033909</name>
</gene>
<dbReference type="RefSeq" id="XP_024330642.1">
    <property type="nucleotide sequence ID" value="XM_024475473.1"/>
</dbReference>
<dbReference type="InterPro" id="IPR007144">
    <property type="entry name" value="SSU_processome_Utp11"/>
</dbReference>
<sequence length="159" mass="19201">MAFKRNYYERKQVKHRAKYGRLEKRSELISRLKKIKENKKIINDAKNEIENVTGKEYFFKYNSLTTINGKLSTVEYDTQDELTKKKIFVDEEIMRIKKKLLTFQDVPQNKKYIFDEDGNKVEVKRITDTSVNEEHNEYKKYLKQLIETKKEINNKIYSS</sequence>
<dbReference type="VEuPathDB" id="MicrosporidiaDB:AAJ76_4000033909"/>
<dbReference type="Pfam" id="PF03998">
    <property type="entry name" value="Utp11"/>
    <property type="match status" value="1"/>
</dbReference>
<dbReference type="Proteomes" id="UP000034350">
    <property type="component" value="Unassembled WGS sequence"/>
</dbReference>
<keyword evidence="2" id="KW-1185">Reference proteome</keyword>
<dbReference type="EMBL" id="JPQZ01000040">
    <property type="protein sequence ID" value="KKO74900.1"/>
    <property type="molecule type" value="Genomic_DNA"/>
</dbReference>
<evidence type="ECO:0000313" key="1">
    <source>
        <dbReference type="EMBL" id="KKO74900.1"/>
    </source>
</evidence>
<dbReference type="VEuPathDB" id="MicrosporidiaDB:G9O61_00g001030"/>
<protein>
    <recommendedName>
        <fullName evidence="3">U3 small nucleolar RNA-associated protein 11</fullName>
    </recommendedName>
</protein>